<evidence type="ECO:0000256" key="4">
    <source>
        <dbReference type="ARBA" id="ARBA00022475"/>
    </source>
</evidence>
<dbReference type="InterPro" id="IPR037682">
    <property type="entry name" value="TonB_C"/>
</dbReference>
<evidence type="ECO:0000256" key="5">
    <source>
        <dbReference type="ARBA" id="ARBA00022519"/>
    </source>
</evidence>
<proteinExistence type="inferred from homology"/>
<dbReference type="GO" id="GO:0015031">
    <property type="term" value="P:protein transport"/>
    <property type="evidence" value="ECO:0007669"/>
    <property type="project" value="UniProtKB-KW"/>
</dbReference>
<evidence type="ECO:0000256" key="8">
    <source>
        <dbReference type="ARBA" id="ARBA00022989"/>
    </source>
</evidence>
<keyword evidence="9 11" id="KW-0472">Membrane</keyword>
<evidence type="ECO:0000313" key="14">
    <source>
        <dbReference type="Proteomes" id="UP000279384"/>
    </source>
</evidence>
<dbReference type="InterPro" id="IPR006260">
    <property type="entry name" value="TonB/TolA_C"/>
</dbReference>
<comment type="similarity">
    <text evidence="2">Belongs to the TonB family.</text>
</comment>
<dbReference type="Gene3D" id="3.30.1150.10">
    <property type="match status" value="1"/>
</dbReference>
<dbReference type="InterPro" id="IPR051045">
    <property type="entry name" value="TonB-dependent_transducer"/>
</dbReference>
<dbReference type="PANTHER" id="PTHR33446">
    <property type="entry name" value="PROTEIN TONB-RELATED"/>
    <property type="match status" value="1"/>
</dbReference>
<protein>
    <submittedName>
        <fullName evidence="13">Protein TonB</fullName>
    </submittedName>
</protein>
<keyword evidence="5" id="KW-0997">Cell inner membrane</keyword>
<dbReference type="GO" id="GO:0055085">
    <property type="term" value="P:transmembrane transport"/>
    <property type="evidence" value="ECO:0007669"/>
    <property type="project" value="InterPro"/>
</dbReference>
<keyword evidence="8 11" id="KW-1133">Transmembrane helix</keyword>
<dbReference type="NCBIfam" id="TIGR01352">
    <property type="entry name" value="tonB_Cterm"/>
    <property type="match status" value="1"/>
</dbReference>
<dbReference type="GO" id="GO:0098797">
    <property type="term" value="C:plasma membrane protein complex"/>
    <property type="evidence" value="ECO:0007669"/>
    <property type="project" value="TreeGrafter"/>
</dbReference>
<dbReference type="PROSITE" id="PS52015">
    <property type="entry name" value="TONB_CTD"/>
    <property type="match status" value="1"/>
</dbReference>
<evidence type="ECO:0000256" key="3">
    <source>
        <dbReference type="ARBA" id="ARBA00022448"/>
    </source>
</evidence>
<dbReference type="RefSeq" id="WP_120810167.1">
    <property type="nucleotide sequence ID" value="NZ_RBID01000013.1"/>
</dbReference>
<evidence type="ECO:0000256" key="2">
    <source>
        <dbReference type="ARBA" id="ARBA00006555"/>
    </source>
</evidence>
<feature type="domain" description="TonB C-terminal" evidence="12">
    <location>
        <begin position="180"/>
        <end position="279"/>
    </location>
</feature>
<dbReference type="EMBL" id="RBID01000013">
    <property type="protein sequence ID" value="RKQ60002.1"/>
    <property type="molecule type" value="Genomic_DNA"/>
</dbReference>
<evidence type="ECO:0000256" key="11">
    <source>
        <dbReference type="SAM" id="Phobius"/>
    </source>
</evidence>
<feature type="compositionally biased region" description="Low complexity" evidence="10">
    <location>
        <begin position="67"/>
        <end position="86"/>
    </location>
</feature>
<keyword evidence="6 11" id="KW-0812">Transmembrane</keyword>
<reference evidence="13 14" key="1">
    <citation type="submission" date="2018-10" db="EMBL/GenBank/DDBJ databases">
        <title>Genomic Encyclopedia of Type Strains, Phase IV (KMG-IV): sequencing the most valuable type-strain genomes for metagenomic binning, comparative biology and taxonomic classification.</title>
        <authorList>
            <person name="Goeker M."/>
        </authorList>
    </citation>
    <scope>NUCLEOTIDE SEQUENCE [LARGE SCALE GENOMIC DNA]</scope>
    <source>
        <strain evidence="13 14">DSM 3303</strain>
    </source>
</reference>
<dbReference type="Pfam" id="PF03544">
    <property type="entry name" value="TonB_C"/>
    <property type="match status" value="1"/>
</dbReference>
<evidence type="ECO:0000256" key="6">
    <source>
        <dbReference type="ARBA" id="ARBA00022692"/>
    </source>
</evidence>
<name>A0A495BFX0_VOGIN</name>
<comment type="subcellular location">
    <subcellularLocation>
        <location evidence="1">Cell inner membrane</location>
        <topology evidence="1">Single-pass membrane protein</topology>
        <orientation evidence="1">Periplasmic side</orientation>
    </subcellularLocation>
</comment>
<keyword evidence="4" id="KW-1003">Cell membrane</keyword>
<dbReference type="PANTHER" id="PTHR33446:SF11">
    <property type="entry name" value="TONB3"/>
    <property type="match status" value="1"/>
</dbReference>
<evidence type="ECO:0000256" key="1">
    <source>
        <dbReference type="ARBA" id="ARBA00004383"/>
    </source>
</evidence>
<evidence type="ECO:0000259" key="12">
    <source>
        <dbReference type="PROSITE" id="PS52015"/>
    </source>
</evidence>
<keyword evidence="7" id="KW-0653">Protein transport</keyword>
<evidence type="ECO:0000313" key="13">
    <source>
        <dbReference type="EMBL" id="RKQ60002.1"/>
    </source>
</evidence>
<sequence>MTRFTPTPAPPDKSLFHAAILVSLALHLLLLLAVGRHGLPRIPSWQPAALQVTLLATPPASTPPPLATQLAQHDSQAGSAAPAAKPAPAAVATTTAATSVRATQAPAAPKAESTAVLSRAQSGYTTPPPAPEAAPRSAQDWLSQARQLGSNANAAGGEAQDKAKAVFGVSATGVSWARYVEDWRLKIERIGKRNYPAEARAQNLYGSLELAVVIRADGALQEVRLLRSSGHAVLDQAAQNIVRMAAPYAPFPPTLAAEFRSLEVVRKWSFTTANQLSAN</sequence>
<organism evidence="13 14">
    <name type="scientific">Vogesella indigofera</name>
    <name type="common">Pseudomonas indigofera</name>
    <dbReference type="NCBI Taxonomy" id="45465"/>
    <lineage>
        <taxon>Bacteria</taxon>
        <taxon>Pseudomonadati</taxon>
        <taxon>Pseudomonadota</taxon>
        <taxon>Betaproteobacteria</taxon>
        <taxon>Neisseriales</taxon>
        <taxon>Chromobacteriaceae</taxon>
        <taxon>Vogesella</taxon>
    </lineage>
</organism>
<feature type="compositionally biased region" description="Polar residues" evidence="10">
    <location>
        <begin position="115"/>
        <end position="125"/>
    </location>
</feature>
<evidence type="ECO:0000256" key="7">
    <source>
        <dbReference type="ARBA" id="ARBA00022927"/>
    </source>
</evidence>
<feature type="region of interest" description="Disordered" evidence="10">
    <location>
        <begin position="61"/>
        <end position="86"/>
    </location>
</feature>
<comment type="caution">
    <text evidence="13">The sequence shown here is derived from an EMBL/GenBank/DDBJ whole genome shotgun (WGS) entry which is preliminary data.</text>
</comment>
<keyword evidence="3" id="KW-0813">Transport</keyword>
<evidence type="ECO:0000256" key="9">
    <source>
        <dbReference type="ARBA" id="ARBA00023136"/>
    </source>
</evidence>
<evidence type="ECO:0000256" key="10">
    <source>
        <dbReference type="SAM" id="MobiDB-lite"/>
    </source>
</evidence>
<dbReference type="Proteomes" id="UP000279384">
    <property type="component" value="Unassembled WGS sequence"/>
</dbReference>
<feature type="region of interest" description="Disordered" evidence="10">
    <location>
        <begin position="102"/>
        <end position="142"/>
    </location>
</feature>
<gene>
    <name evidence="13" type="ORF">C8E02_1346</name>
</gene>
<dbReference type="AlphaFoldDB" id="A0A495BFX0"/>
<feature type="transmembrane region" description="Helical" evidence="11">
    <location>
        <begin position="15"/>
        <end position="34"/>
    </location>
</feature>
<accession>A0A495BFX0</accession>
<dbReference type="GO" id="GO:0031992">
    <property type="term" value="F:energy transducer activity"/>
    <property type="evidence" value="ECO:0007669"/>
    <property type="project" value="TreeGrafter"/>
</dbReference>
<dbReference type="SUPFAM" id="SSF74653">
    <property type="entry name" value="TolA/TonB C-terminal domain"/>
    <property type="match status" value="1"/>
</dbReference>